<comment type="caution">
    <text evidence="1">The sequence shown here is derived from an EMBL/GenBank/DDBJ whole genome shotgun (WGS) entry which is preliminary data.</text>
</comment>
<reference evidence="1" key="1">
    <citation type="submission" date="2023-07" db="EMBL/GenBank/DDBJ databases">
        <title>Between Cages and Wild: Unraveling the Impact of Captivity on Animal Microbiomes and Antimicrobial Resistance.</title>
        <authorList>
            <person name="Schmartz G.P."/>
            <person name="Rehner J."/>
            <person name="Schuff M.J."/>
            <person name="Becker S.L."/>
            <person name="Kravczyk M."/>
            <person name="Gurevich A."/>
            <person name="Francke R."/>
            <person name="Mueller R."/>
            <person name="Keller V."/>
            <person name="Keller A."/>
        </authorList>
    </citation>
    <scope>NUCLEOTIDE SEQUENCE</scope>
    <source>
        <strain evidence="1">S12M_St_49</strain>
    </source>
</reference>
<evidence type="ECO:0000313" key="1">
    <source>
        <dbReference type="EMBL" id="MDO4842599.1"/>
    </source>
</evidence>
<dbReference type="EMBL" id="JAUMVS010000230">
    <property type="protein sequence ID" value="MDO4842599.1"/>
    <property type="molecule type" value="Genomic_DNA"/>
</dbReference>
<name>A0AA43RJI3_9ACTN</name>
<organism evidence="1 2">
    <name type="scientific">Phoenicibacter congonensis</name>
    <dbReference type="NCBI Taxonomy" id="1944646"/>
    <lineage>
        <taxon>Bacteria</taxon>
        <taxon>Bacillati</taxon>
        <taxon>Actinomycetota</taxon>
        <taxon>Coriobacteriia</taxon>
        <taxon>Eggerthellales</taxon>
        <taxon>Eggerthellaceae</taxon>
        <taxon>Phoenicibacter</taxon>
    </lineage>
</organism>
<keyword evidence="2" id="KW-1185">Reference proteome</keyword>
<dbReference type="Proteomes" id="UP001168575">
    <property type="component" value="Unassembled WGS sequence"/>
</dbReference>
<sequence>RQHGAARGLDDRLIKDQDKAEKLHAKHAAFLRAQKKALRALDRMTAMQPQQGDYIKGMRAFLKLFYIDGLPMKTAWAEAGISERAARRYKAQILQAARGK</sequence>
<proteinExistence type="predicted"/>
<gene>
    <name evidence="1" type="ORF">Q3982_08005</name>
</gene>
<feature type="non-terminal residue" evidence="1">
    <location>
        <position position="1"/>
    </location>
</feature>
<evidence type="ECO:0000313" key="2">
    <source>
        <dbReference type="Proteomes" id="UP001168575"/>
    </source>
</evidence>
<accession>A0AA43RJI3</accession>
<dbReference type="AlphaFoldDB" id="A0AA43RJI3"/>
<protein>
    <submittedName>
        <fullName evidence="1">Uncharacterized protein</fullName>
    </submittedName>
</protein>